<comment type="caution">
    <text evidence="2">The sequence shown here is derived from an EMBL/GenBank/DDBJ whole genome shotgun (WGS) entry which is preliminary data.</text>
</comment>
<keyword evidence="1" id="KW-1133">Transmembrane helix</keyword>
<keyword evidence="3" id="KW-1185">Reference proteome</keyword>
<dbReference type="Proteomes" id="UP001107558">
    <property type="component" value="Chromosome 3"/>
</dbReference>
<evidence type="ECO:0000313" key="3">
    <source>
        <dbReference type="Proteomes" id="UP001107558"/>
    </source>
</evidence>
<evidence type="ECO:0000256" key="1">
    <source>
        <dbReference type="SAM" id="Phobius"/>
    </source>
</evidence>
<organism evidence="2 3">
    <name type="scientific">Polypedilum vanderplanki</name>
    <name type="common">Sleeping chironomid midge</name>
    <dbReference type="NCBI Taxonomy" id="319348"/>
    <lineage>
        <taxon>Eukaryota</taxon>
        <taxon>Metazoa</taxon>
        <taxon>Ecdysozoa</taxon>
        <taxon>Arthropoda</taxon>
        <taxon>Hexapoda</taxon>
        <taxon>Insecta</taxon>
        <taxon>Pterygota</taxon>
        <taxon>Neoptera</taxon>
        <taxon>Endopterygota</taxon>
        <taxon>Diptera</taxon>
        <taxon>Nematocera</taxon>
        <taxon>Chironomoidea</taxon>
        <taxon>Chironomidae</taxon>
        <taxon>Chironominae</taxon>
        <taxon>Polypedilum</taxon>
        <taxon>Polypedilum</taxon>
    </lineage>
</organism>
<name>A0A9J6BTF1_POLVA</name>
<gene>
    <name evidence="2" type="ORF">PVAND_003068</name>
</gene>
<evidence type="ECO:0000313" key="2">
    <source>
        <dbReference type="EMBL" id="KAG5672984.1"/>
    </source>
</evidence>
<dbReference type="EMBL" id="JADBJN010000003">
    <property type="protein sequence ID" value="KAG5672984.1"/>
    <property type="molecule type" value="Genomic_DNA"/>
</dbReference>
<proteinExistence type="predicted"/>
<reference evidence="2" key="1">
    <citation type="submission" date="2021-03" db="EMBL/GenBank/DDBJ databases">
        <title>Chromosome level genome of the anhydrobiotic midge Polypedilum vanderplanki.</title>
        <authorList>
            <person name="Yoshida Y."/>
            <person name="Kikawada T."/>
            <person name="Gusev O."/>
        </authorList>
    </citation>
    <scope>NUCLEOTIDE SEQUENCE</scope>
    <source>
        <strain evidence="2">NIAS01</strain>
        <tissue evidence="2">Whole body or cell culture</tissue>
    </source>
</reference>
<protein>
    <submittedName>
        <fullName evidence="2">Uncharacterized protein</fullName>
    </submittedName>
</protein>
<keyword evidence="1" id="KW-0472">Membrane</keyword>
<keyword evidence="1" id="KW-0812">Transmembrane</keyword>
<dbReference type="OrthoDB" id="7791174at2759"/>
<accession>A0A9J6BTF1</accession>
<sequence length="98" mass="11398">MSASESRTFLRLLPLIMGSMIPKNNKYWMLILELVDLGDLIITMMTFVYESKNREVKSYAKVTNQRINIAQSLGFKASMRFNNFFVGACRWISDNNYT</sequence>
<feature type="transmembrane region" description="Helical" evidence="1">
    <location>
        <begin position="27"/>
        <end position="49"/>
    </location>
</feature>
<dbReference type="AlphaFoldDB" id="A0A9J6BTF1"/>